<keyword evidence="3" id="KW-1185">Reference proteome</keyword>
<name>A0A4R7I348_9ACTN</name>
<evidence type="ECO:0000259" key="1">
    <source>
        <dbReference type="Pfam" id="PF00881"/>
    </source>
</evidence>
<dbReference type="Pfam" id="PF00881">
    <property type="entry name" value="Nitroreductase"/>
    <property type="match status" value="1"/>
</dbReference>
<dbReference type="CDD" id="cd02062">
    <property type="entry name" value="Nitro_FMN_reductase"/>
    <property type="match status" value="1"/>
</dbReference>
<sequence>MSEVPATLPDLLTGLATTRAIRRLALDPIPDDDLSTILWHATRAPSGTNRQPVRYVVLRDDERGRAAKDVLGRGFRDGWKAKSESAGYGQGSALDPNSRKGRQRAAMEYFVEHFEQFPAVVLVCLVRYRDPNPFEGASVYPACQNLLLAARALGYGGVLTGWHGPVETELRELLGLPDGVAIHATIPLGRPLGHHGPVRRLPLNEVVFDGAWGESATWARDPDGTEFAGPPPTP</sequence>
<evidence type="ECO:0000313" key="2">
    <source>
        <dbReference type="EMBL" id="TDT18042.1"/>
    </source>
</evidence>
<dbReference type="AlphaFoldDB" id="A0A4R7I348"/>
<reference evidence="2 3" key="1">
    <citation type="submission" date="2019-03" db="EMBL/GenBank/DDBJ databases">
        <title>Sequencing the genomes of 1000 actinobacteria strains.</title>
        <authorList>
            <person name="Klenk H.-P."/>
        </authorList>
    </citation>
    <scope>NUCLEOTIDE SEQUENCE [LARGE SCALE GENOMIC DNA]</scope>
    <source>
        <strain evidence="2 3">DSM 18936</strain>
    </source>
</reference>
<dbReference type="InterPro" id="IPR050627">
    <property type="entry name" value="Nitroreductase/BluB"/>
</dbReference>
<evidence type="ECO:0000313" key="3">
    <source>
        <dbReference type="Proteomes" id="UP000294558"/>
    </source>
</evidence>
<dbReference type="PANTHER" id="PTHR23026">
    <property type="entry name" value="NADPH NITROREDUCTASE"/>
    <property type="match status" value="1"/>
</dbReference>
<dbReference type="EMBL" id="SOAU01000001">
    <property type="protein sequence ID" value="TDT18042.1"/>
    <property type="molecule type" value="Genomic_DNA"/>
</dbReference>
<dbReference type="Proteomes" id="UP000294558">
    <property type="component" value="Unassembled WGS sequence"/>
</dbReference>
<proteinExistence type="predicted"/>
<feature type="domain" description="Nitroreductase" evidence="1">
    <location>
        <begin position="17"/>
        <end position="189"/>
    </location>
</feature>
<organism evidence="2 3">
    <name type="scientific">Ilumatobacter fluminis</name>
    <dbReference type="NCBI Taxonomy" id="467091"/>
    <lineage>
        <taxon>Bacteria</taxon>
        <taxon>Bacillati</taxon>
        <taxon>Actinomycetota</taxon>
        <taxon>Acidimicrobiia</taxon>
        <taxon>Acidimicrobiales</taxon>
        <taxon>Ilumatobacteraceae</taxon>
        <taxon>Ilumatobacter</taxon>
    </lineage>
</organism>
<dbReference type="InterPro" id="IPR029479">
    <property type="entry name" value="Nitroreductase"/>
</dbReference>
<dbReference type="InterPro" id="IPR000415">
    <property type="entry name" value="Nitroreductase-like"/>
</dbReference>
<dbReference type="RefSeq" id="WP_243839217.1">
    <property type="nucleotide sequence ID" value="NZ_SOAU01000001.1"/>
</dbReference>
<comment type="caution">
    <text evidence="2">The sequence shown here is derived from an EMBL/GenBank/DDBJ whole genome shotgun (WGS) entry which is preliminary data.</text>
</comment>
<accession>A0A4R7I348</accession>
<dbReference type="PANTHER" id="PTHR23026:SF123">
    <property type="entry name" value="NAD(P)H NITROREDUCTASE RV3131-RELATED"/>
    <property type="match status" value="1"/>
</dbReference>
<gene>
    <name evidence="2" type="ORF">BDK89_3656</name>
</gene>
<dbReference type="Gene3D" id="3.40.109.10">
    <property type="entry name" value="NADH Oxidase"/>
    <property type="match status" value="1"/>
</dbReference>
<protein>
    <submittedName>
        <fullName evidence="2">Nitroreductase</fullName>
    </submittedName>
</protein>
<dbReference type="GO" id="GO:0016491">
    <property type="term" value="F:oxidoreductase activity"/>
    <property type="evidence" value="ECO:0007669"/>
    <property type="project" value="InterPro"/>
</dbReference>
<dbReference type="SUPFAM" id="SSF55469">
    <property type="entry name" value="FMN-dependent nitroreductase-like"/>
    <property type="match status" value="1"/>
</dbReference>